<name>A0A1M7Y9B1_9BACT</name>
<dbReference type="PANTHER" id="PTHR43272:SF33">
    <property type="entry name" value="AMP-BINDING DOMAIN-CONTAINING PROTEIN-RELATED"/>
    <property type="match status" value="1"/>
</dbReference>
<dbReference type="GO" id="GO:0004467">
    <property type="term" value="F:long-chain fatty acid-CoA ligase activity"/>
    <property type="evidence" value="ECO:0007669"/>
    <property type="project" value="TreeGrafter"/>
</dbReference>
<gene>
    <name evidence="4" type="ORF">SAMN02745220_02742</name>
</gene>
<dbReference type="OrthoDB" id="9803968at2"/>
<evidence type="ECO:0000256" key="1">
    <source>
        <dbReference type="ARBA" id="ARBA00022741"/>
    </source>
</evidence>
<dbReference type="AlphaFoldDB" id="A0A1M7Y9B1"/>
<dbReference type="InterPro" id="IPR000873">
    <property type="entry name" value="AMP-dep_synth/lig_dom"/>
</dbReference>
<dbReference type="Pfam" id="PF00501">
    <property type="entry name" value="AMP-binding"/>
    <property type="match status" value="1"/>
</dbReference>
<dbReference type="CDD" id="cd05907">
    <property type="entry name" value="VL_LC_FACS_like"/>
    <property type="match status" value="1"/>
</dbReference>
<dbReference type="PANTHER" id="PTHR43272">
    <property type="entry name" value="LONG-CHAIN-FATTY-ACID--COA LIGASE"/>
    <property type="match status" value="1"/>
</dbReference>
<dbReference type="GO" id="GO:0016020">
    <property type="term" value="C:membrane"/>
    <property type="evidence" value="ECO:0007669"/>
    <property type="project" value="TreeGrafter"/>
</dbReference>
<dbReference type="Proteomes" id="UP000184603">
    <property type="component" value="Unassembled WGS sequence"/>
</dbReference>
<keyword evidence="1" id="KW-0547">Nucleotide-binding</keyword>
<sequence length="598" mass="66677">MRSSPDIISPEVATTLARLLEERVRRSPANIAYRYYNKVTGKWQNLTWKETEQRVSLWRAALSQENLTTGDRIGVMLPNGPDWVCLDFAAQSLGLIIVPLYVNDRPENVAYILEDTGAKVFVLPGKNYWEQLRQTIRKIDCLTRIITSDECRTIEDDSRITCLSDWLPEAPAPDPQLNISPDDIATIVYTSGTTGPPKGVMLSHRNMISNAAAGLQCIDIFPEDLFLSFLPLSHMLERTAGYYLPVMAGATVAFARSIPELAEDLVHIRPTVMVAVPRIFERIHSGLRQKIDKASPFAQKLFAAAVDIGWSHFEYRQKRAPWKIPLILKPLLDKTIAGKVRARLGGRLRIIISGGAPLSPEIARVFIGLGLPIYQGYGLTETSPVVSVNIIENNNPAGVGLPLPGIEVKIGKHDELLVRGSCIMLGYWNRPEATAETIDSDGWLHTGDRATLVDGHIRITGRLKEIIVLSNGEKVSPNDVEQAISMDPLFEQSMVIGEGKPYLVLVAVLARDRWEMLAEELGLSPAPQSLQDQRVQQAILARVEKLMHSMPGYAFIKRAVLTLDPWTVEGGLLTPTMKIRRKNVIDHLKEEIDKLYRD</sequence>
<reference evidence="4 5" key="1">
    <citation type="submission" date="2016-12" db="EMBL/GenBank/DDBJ databases">
        <authorList>
            <person name="Song W.-J."/>
            <person name="Kurnit D.M."/>
        </authorList>
    </citation>
    <scope>NUCLEOTIDE SEQUENCE [LARGE SCALE GENOMIC DNA]</scope>
    <source>
        <strain evidence="4 5">DSM 18488</strain>
    </source>
</reference>
<feature type="domain" description="AMP-dependent synthetase/ligase" evidence="3">
    <location>
        <begin position="20"/>
        <end position="428"/>
    </location>
</feature>
<evidence type="ECO:0000256" key="2">
    <source>
        <dbReference type="ARBA" id="ARBA00022840"/>
    </source>
</evidence>
<dbReference type="Gene3D" id="3.40.50.12780">
    <property type="entry name" value="N-terminal domain of ligase-like"/>
    <property type="match status" value="1"/>
</dbReference>
<proteinExistence type="predicted"/>
<organism evidence="4 5">
    <name type="scientific">Desulfopila aestuarii DSM 18488</name>
    <dbReference type="NCBI Taxonomy" id="1121416"/>
    <lineage>
        <taxon>Bacteria</taxon>
        <taxon>Pseudomonadati</taxon>
        <taxon>Thermodesulfobacteriota</taxon>
        <taxon>Desulfobulbia</taxon>
        <taxon>Desulfobulbales</taxon>
        <taxon>Desulfocapsaceae</taxon>
        <taxon>Desulfopila</taxon>
    </lineage>
</organism>
<keyword evidence="2" id="KW-0067">ATP-binding</keyword>
<evidence type="ECO:0000313" key="4">
    <source>
        <dbReference type="EMBL" id="SHO49223.1"/>
    </source>
</evidence>
<dbReference type="STRING" id="1121416.SAMN02745220_02742"/>
<protein>
    <submittedName>
        <fullName evidence="4">Long-chain acyl-CoA synthetase</fullName>
    </submittedName>
</protein>
<evidence type="ECO:0000259" key="3">
    <source>
        <dbReference type="Pfam" id="PF00501"/>
    </source>
</evidence>
<accession>A0A1M7Y9B1</accession>
<dbReference type="EMBL" id="FRFE01000013">
    <property type="protein sequence ID" value="SHO49223.1"/>
    <property type="molecule type" value="Genomic_DNA"/>
</dbReference>
<dbReference type="PROSITE" id="PS00455">
    <property type="entry name" value="AMP_BINDING"/>
    <property type="match status" value="1"/>
</dbReference>
<evidence type="ECO:0000313" key="5">
    <source>
        <dbReference type="Proteomes" id="UP000184603"/>
    </source>
</evidence>
<keyword evidence="5" id="KW-1185">Reference proteome</keyword>
<dbReference type="Pfam" id="PF23562">
    <property type="entry name" value="AMP-binding_C_3"/>
    <property type="match status" value="1"/>
</dbReference>
<dbReference type="SUPFAM" id="SSF56801">
    <property type="entry name" value="Acetyl-CoA synthetase-like"/>
    <property type="match status" value="1"/>
</dbReference>
<dbReference type="InterPro" id="IPR020845">
    <property type="entry name" value="AMP-binding_CS"/>
</dbReference>
<dbReference type="GO" id="GO:0005524">
    <property type="term" value="F:ATP binding"/>
    <property type="evidence" value="ECO:0007669"/>
    <property type="project" value="UniProtKB-KW"/>
</dbReference>
<dbReference type="InterPro" id="IPR042099">
    <property type="entry name" value="ANL_N_sf"/>
</dbReference>
<dbReference type="RefSeq" id="WP_073614026.1">
    <property type="nucleotide sequence ID" value="NZ_FRFE01000013.1"/>
</dbReference>